<evidence type="ECO:0000256" key="1">
    <source>
        <dbReference type="SAM" id="MobiDB-lite"/>
    </source>
</evidence>
<keyword evidence="3" id="KW-1185">Reference proteome</keyword>
<name>A0A395HUW5_ASPHC</name>
<feature type="compositionally biased region" description="Acidic residues" evidence="1">
    <location>
        <begin position="353"/>
        <end position="362"/>
    </location>
</feature>
<feature type="region of interest" description="Disordered" evidence="1">
    <location>
        <begin position="313"/>
        <end position="339"/>
    </location>
</feature>
<feature type="compositionally biased region" description="Acidic residues" evidence="1">
    <location>
        <begin position="371"/>
        <end position="393"/>
    </location>
</feature>
<dbReference type="AlphaFoldDB" id="A0A395HUW5"/>
<organism evidence="2 3">
    <name type="scientific">Aspergillus homomorphus (strain CBS 101889)</name>
    <dbReference type="NCBI Taxonomy" id="1450537"/>
    <lineage>
        <taxon>Eukaryota</taxon>
        <taxon>Fungi</taxon>
        <taxon>Dikarya</taxon>
        <taxon>Ascomycota</taxon>
        <taxon>Pezizomycotina</taxon>
        <taxon>Eurotiomycetes</taxon>
        <taxon>Eurotiomycetidae</taxon>
        <taxon>Eurotiales</taxon>
        <taxon>Aspergillaceae</taxon>
        <taxon>Aspergillus</taxon>
        <taxon>Aspergillus subgen. Circumdati</taxon>
    </lineage>
</organism>
<dbReference type="OrthoDB" id="4499271at2759"/>
<dbReference type="Proteomes" id="UP000248961">
    <property type="component" value="Unassembled WGS sequence"/>
</dbReference>
<dbReference type="VEuPathDB" id="FungiDB:BO97DRAFT_414967"/>
<feature type="region of interest" description="Disordered" evidence="1">
    <location>
        <begin position="352"/>
        <end position="405"/>
    </location>
</feature>
<dbReference type="EMBL" id="KZ824287">
    <property type="protein sequence ID" value="RAL11711.1"/>
    <property type="molecule type" value="Genomic_DNA"/>
</dbReference>
<accession>A0A395HUW5</accession>
<dbReference type="RefSeq" id="XP_025550865.1">
    <property type="nucleotide sequence ID" value="XM_025696363.1"/>
</dbReference>
<feature type="compositionally biased region" description="Acidic residues" evidence="1">
    <location>
        <begin position="316"/>
        <end position="339"/>
    </location>
</feature>
<sequence length="405" mass="45477">MVKPLSFHHHSVDSDRLSGYDPCNQRQRCPPSIYPPAMDVDGIVVDAFRRGKVRYTVFGAPVLELFGLQVSYPDFCGYVIPDKYISHACQTLEDFGLERCKHGTACSTMTGHKQPPTDVYHYHLEDDVDRLTVTTPGSTTLADTKPPANDLQGWPILTVRIYRKSLFMWHVHDPPLHKPGKHHLDYMLSGEPENRLQNIGREDVMLPSPGCWAQTLFLLLCRDLTGGSVLQEIWIGELTKMAASLKDIYLDIEPHFGSLLLEFKKSILEDQDPLREEIRDALWEIGRVMKSSDEMPKTQGALYKDLGLVAPYGNGVDDEESETDNCGDETYENDEVNDELENSSKTLVLQEAIESENEEEPETCACSGFSEPEEGESLNGDSDNDSESSDSTELDTSRMKDKALP</sequence>
<feature type="compositionally biased region" description="Basic and acidic residues" evidence="1">
    <location>
        <begin position="395"/>
        <end position="405"/>
    </location>
</feature>
<protein>
    <submittedName>
        <fullName evidence="2">Uncharacterized protein</fullName>
    </submittedName>
</protein>
<dbReference type="GeneID" id="37200652"/>
<proteinExistence type="predicted"/>
<reference evidence="2 3" key="1">
    <citation type="submission" date="2018-02" db="EMBL/GenBank/DDBJ databases">
        <title>The genomes of Aspergillus section Nigri reveals drivers in fungal speciation.</title>
        <authorList>
            <consortium name="DOE Joint Genome Institute"/>
            <person name="Vesth T.C."/>
            <person name="Nybo J."/>
            <person name="Theobald S."/>
            <person name="Brandl J."/>
            <person name="Frisvad J.C."/>
            <person name="Nielsen K.F."/>
            <person name="Lyhne E.K."/>
            <person name="Kogle M.E."/>
            <person name="Kuo A."/>
            <person name="Riley R."/>
            <person name="Clum A."/>
            <person name="Nolan M."/>
            <person name="Lipzen A."/>
            <person name="Salamov A."/>
            <person name="Henrissat B."/>
            <person name="Wiebenga A."/>
            <person name="De vries R.P."/>
            <person name="Grigoriev I.V."/>
            <person name="Mortensen U.H."/>
            <person name="Andersen M.R."/>
            <person name="Baker S.E."/>
        </authorList>
    </citation>
    <scope>NUCLEOTIDE SEQUENCE [LARGE SCALE GENOMIC DNA]</scope>
    <source>
        <strain evidence="2 3">CBS 101889</strain>
    </source>
</reference>
<evidence type="ECO:0000313" key="2">
    <source>
        <dbReference type="EMBL" id="RAL11711.1"/>
    </source>
</evidence>
<evidence type="ECO:0000313" key="3">
    <source>
        <dbReference type="Proteomes" id="UP000248961"/>
    </source>
</evidence>
<gene>
    <name evidence="2" type="ORF">BO97DRAFT_414967</name>
</gene>